<dbReference type="SUPFAM" id="SSF53335">
    <property type="entry name" value="S-adenosyl-L-methionine-dependent methyltransferases"/>
    <property type="match status" value="1"/>
</dbReference>
<keyword evidence="3" id="KW-1185">Reference proteome</keyword>
<keyword evidence="2" id="KW-0808">Transferase</keyword>
<dbReference type="InterPro" id="IPR029063">
    <property type="entry name" value="SAM-dependent_MTases_sf"/>
</dbReference>
<dbReference type="RefSeq" id="WP_220589974.1">
    <property type="nucleotide sequence ID" value="NZ_RKLQ01000005.1"/>
</dbReference>
<protein>
    <submittedName>
        <fullName evidence="2">Methyltransferase domain-containing protein</fullName>
    </submittedName>
</protein>
<reference evidence="2" key="1">
    <citation type="submission" date="2021-06" db="EMBL/GenBank/DDBJ databases">
        <title>Halomicroarcula sp. F24A a new haloarchaeum isolated from saline soil.</title>
        <authorList>
            <person name="Duran-Viseras A."/>
            <person name="Sanchez-Porro C."/>
            <person name="Ventosa A."/>
        </authorList>
    </citation>
    <scope>NUCLEOTIDE SEQUENCE</scope>
    <source>
        <strain evidence="2">F24A</strain>
    </source>
</reference>
<proteinExistence type="predicted"/>
<feature type="domain" description="Methyltransferase" evidence="1">
    <location>
        <begin position="63"/>
        <end position="158"/>
    </location>
</feature>
<dbReference type="PANTHER" id="PTHR43591:SF24">
    <property type="entry name" value="2-METHOXY-6-POLYPRENYL-1,4-BENZOQUINOL METHYLASE, MITOCHONDRIAL"/>
    <property type="match status" value="1"/>
</dbReference>
<dbReference type="GO" id="GO:0008168">
    <property type="term" value="F:methyltransferase activity"/>
    <property type="evidence" value="ECO:0007669"/>
    <property type="project" value="UniProtKB-KW"/>
</dbReference>
<dbReference type="Proteomes" id="UP000783863">
    <property type="component" value="Unassembled WGS sequence"/>
</dbReference>
<evidence type="ECO:0000259" key="1">
    <source>
        <dbReference type="Pfam" id="PF13649"/>
    </source>
</evidence>
<keyword evidence="2" id="KW-0489">Methyltransferase</keyword>
<dbReference type="AlphaFoldDB" id="A0A8J7YQ06"/>
<accession>A0A8J7YQ06</accession>
<evidence type="ECO:0000313" key="2">
    <source>
        <dbReference type="EMBL" id="MBX0305781.1"/>
    </source>
</evidence>
<sequence>MIDPFRQWAFDRRNHTHSQCVYDWWSRHDRVYAAFVTAFLLGRTGEFRDRTVAALSLDPGDTILDVGCGPGPNFERLADAIGPTGTIVGVDASPGMVKRAKERGEQLDCEVEVLRADARRLPLANDRFDRVCATLSLSAMGDVEAVVAGISDVLRPGGRIAVLDARSFQTAPLRWLNPLVEGVSAYITNWYPDAPIARSVEDMFTEVSMKAFHGGTVYVVTGKKRD</sequence>
<organism evidence="2 3">
    <name type="scientific">Haloarcula salinisoli</name>
    <dbReference type="NCBI Taxonomy" id="2487746"/>
    <lineage>
        <taxon>Archaea</taxon>
        <taxon>Methanobacteriati</taxon>
        <taxon>Methanobacteriota</taxon>
        <taxon>Stenosarchaea group</taxon>
        <taxon>Halobacteria</taxon>
        <taxon>Halobacteriales</taxon>
        <taxon>Haloarculaceae</taxon>
        <taxon>Haloarcula</taxon>
    </lineage>
</organism>
<gene>
    <name evidence="2" type="ORF">EGD98_19240</name>
</gene>
<dbReference type="PANTHER" id="PTHR43591">
    <property type="entry name" value="METHYLTRANSFERASE"/>
    <property type="match status" value="1"/>
</dbReference>
<evidence type="ECO:0000313" key="3">
    <source>
        <dbReference type="Proteomes" id="UP000783863"/>
    </source>
</evidence>
<dbReference type="GO" id="GO:0032259">
    <property type="term" value="P:methylation"/>
    <property type="evidence" value="ECO:0007669"/>
    <property type="project" value="UniProtKB-KW"/>
</dbReference>
<dbReference type="EMBL" id="RKLQ01000005">
    <property type="protein sequence ID" value="MBX0305781.1"/>
    <property type="molecule type" value="Genomic_DNA"/>
</dbReference>
<dbReference type="Pfam" id="PF13649">
    <property type="entry name" value="Methyltransf_25"/>
    <property type="match status" value="1"/>
</dbReference>
<dbReference type="InterPro" id="IPR041698">
    <property type="entry name" value="Methyltransf_25"/>
</dbReference>
<dbReference type="CDD" id="cd02440">
    <property type="entry name" value="AdoMet_MTases"/>
    <property type="match status" value="1"/>
</dbReference>
<dbReference type="Gene3D" id="3.40.50.150">
    <property type="entry name" value="Vaccinia Virus protein VP39"/>
    <property type="match status" value="1"/>
</dbReference>
<name>A0A8J7YQ06_9EURY</name>
<comment type="caution">
    <text evidence="2">The sequence shown here is derived from an EMBL/GenBank/DDBJ whole genome shotgun (WGS) entry which is preliminary data.</text>
</comment>